<sequence>MSTPGGPYWQEPQPQYQVDPMTGQPAPFQGQPQQQQPYGGYQGFGMYQPPEPPKSNNAPWIIALVALLVLGGGGVGAYFLLKDDDKPEPIAGPATTSSSNPPTTTKGKPSPTKTTAKKPTTAKTPTEVEEIKVDAVTPGFQGVLSYKENVAYDVPTDWKIQTPGMIVGFEDNEGKPKAVMHGVSTYRDNACTNARGSHRGHVGLVSAENLDLTLGAKNGVKIFAEAAALNKDNSKAPVTFTEPVATKVGQGKIDAMTAKGTLTVNQPGECPSPTVEFTSVAFKIGGGKTAVFISYMDQGVPDALPAETLQKIIASLRIYEG</sequence>
<evidence type="ECO:0000259" key="3">
    <source>
        <dbReference type="Pfam" id="PF26056"/>
    </source>
</evidence>
<evidence type="ECO:0000313" key="5">
    <source>
        <dbReference type="Proteomes" id="UP000199651"/>
    </source>
</evidence>
<keyword evidence="2" id="KW-1133">Transmembrane helix</keyword>
<reference evidence="5" key="1">
    <citation type="submission" date="2016-10" db="EMBL/GenBank/DDBJ databases">
        <authorList>
            <person name="Varghese N."/>
            <person name="Submissions S."/>
        </authorList>
    </citation>
    <scope>NUCLEOTIDE SEQUENCE [LARGE SCALE GENOMIC DNA]</scope>
    <source>
        <strain evidence="5">IBRC-M 10655</strain>
    </source>
</reference>
<feature type="compositionally biased region" description="Low complexity" evidence="1">
    <location>
        <begin position="23"/>
        <end position="48"/>
    </location>
</feature>
<evidence type="ECO:0000256" key="1">
    <source>
        <dbReference type="SAM" id="MobiDB-lite"/>
    </source>
</evidence>
<dbReference type="RefSeq" id="WP_166658203.1">
    <property type="nucleotide sequence ID" value="NZ_FNDV01000008.1"/>
</dbReference>
<name>A0A1H0ID61_9PSEU</name>
<organism evidence="4 5">
    <name type="scientific">Actinokineospora alba</name>
    <dbReference type="NCBI Taxonomy" id="504798"/>
    <lineage>
        <taxon>Bacteria</taxon>
        <taxon>Bacillati</taxon>
        <taxon>Actinomycetota</taxon>
        <taxon>Actinomycetes</taxon>
        <taxon>Pseudonocardiales</taxon>
        <taxon>Pseudonocardiaceae</taxon>
        <taxon>Actinokineospora</taxon>
    </lineage>
</organism>
<feature type="compositionally biased region" description="Low complexity" evidence="1">
    <location>
        <begin position="91"/>
        <end position="125"/>
    </location>
</feature>
<feature type="region of interest" description="Disordered" evidence="1">
    <location>
        <begin position="89"/>
        <end position="126"/>
    </location>
</feature>
<dbReference type="Proteomes" id="UP000199651">
    <property type="component" value="Unassembled WGS sequence"/>
</dbReference>
<feature type="domain" description="DUF8017" evidence="3">
    <location>
        <begin position="134"/>
        <end position="319"/>
    </location>
</feature>
<dbReference type="AlphaFoldDB" id="A0A1H0ID61"/>
<keyword evidence="2" id="KW-0472">Membrane</keyword>
<keyword evidence="2" id="KW-0812">Transmembrane</keyword>
<keyword evidence="5" id="KW-1185">Reference proteome</keyword>
<gene>
    <name evidence="4" type="ORF">SAMN05192558_102504</name>
</gene>
<evidence type="ECO:0000256" key="2">
    <source>
        <dbReference type="SAM" id="Phobius"/>
    </source>
</evidence>
<dbReference type="Pfam" id="PF26056">
    <property type="entry name" value="DUF8017"/>
    <property type="match status" value="1"/>
</dbReference>
<proteinExistence type="predicted"/>
<evidence type="ECO:0000313" key="4">
    <source>
        <dbReference type="EMBL" id="SDO29220.1"/>
    </source>
</evidence>
<feature type="region of interest" description="Disordered" evidence="1">
    <location>
        <begin position="1"/>
        <end position="52"/>
    </location>
</feature>
<accession>A0A1H0ID61</accession>
<feature type="transmembrane region" description="Helical" evidence="2">
    <location>
        <begin position="60"/>
        <end position="81"/>
    </location>
</feature>
<dbReference type="EMBL" id="FNJB01000002">
    <property type="protein sequence ID" value="SDO29220.1"/>
    <property type="molecule type" value="Genomic_DNA"/>
</dbReference>
<protein>
    <recommendedName>
        <fullName evidence="3">DUF8017 domain-containing protein</fullName>
    </recommendedName>
</protein>
<dbReference type="InterPro" id="IPR058330">
    <property type="entry name" value="DUF8017"/>
</dbReference>
<dbReference type="STRING" id="504798.SAMN05421871_108203"/>